<protein>
    <submittedName>
        <fullName evidence="3">Uncharacterized protein</fullName>
    </submittedName>
</protein>
<sequence length="338" mass="36219">MVATIEFMIKTDCGACWSGQYSWTTGPSPVDLGIFAAALLVLIAIVTAVSAAGQQQANAFNGYNYPKPTTPAPFTGYHYPKPSKPFNEGYTYNTPKCPLVLPSTTTVTDYSTLVSTSYQTQTQTLPPITSTRLETSYVTLPPVVQTLTETATQFITYTSTDFIVSTTTEIQPTTVTSLLTTTYCQPNTYLPPPTPPPNTYLPVEPPSKEYLPQRPPPATGGAAGFSTVVRQSESSTGGNDQGSSFISTFVQQQQSGPIKRATDGGGVGEQAGRIRSSTSGEQQRVETNEVLPGDEVPQPTINIIYVDRHGVSEGTPPPSLMNWLLCKFNLSSGSCTNN</sequence>
<evidence type="ECO:0000256" key="1">
    <source>
        <dbReference type="SAM" id="MobiDB-lite"/>
    </source>
</evidence>
<evidence type="ECO:0000313" key="4">
    <source>
        <dbReference type="Proteomes" id="UP000075840"/>
    </source>
</evidence>
<feature type="region of interest" description="Disordered" evidence="1">
    <location>
        <begin position="250"/>
        <end position="287"/>
    </location>
</feature>
<accession>A0A182I449</accession>
<dbReference type="VEuPathDB" id="VectorBase:AARA008345"/>
<organism evidence="3 4">
    <name type="scientific">Anopheles arabiensis</name>
    <name type="common">Mosquito</name>
    <dbReference type="NCBI Taxonomy" id="7173"/>
    <lineage>
        <taxon>Eukaryota</taxon>
        <taxon>Metazoa</taxon>
        <taxon>Ecdysozoa</taxon>
        <taxon>Arthropoda</taxon>
        <taxon>Hexapoda</taxon>
        <taxon>Insecta</taxon>
        <taxon>Pterygota</taxon>
        <taxon>Neoptera</taxon>
        <taxon>Endopterygota</taxon>
        <taxon>Diptera</taxon>
        <taxon>Nematocera</taxon>
        <taxon>Culicoidea</taxon>
        <taxon>Culicidae</taxon>
        <taxon>Anophelinae</taxon>
        <taxon>Anopheles</taxon>
    </lineage>
</organism>
<keyword evidence="2" id="KW-0472">Membrane</keyword>
<dbReference type="Proteomes" id="UP000075840">
    <property type="component" value="Unassembled WGS sequence"/>
</dbReference>
<evidence type="ECO:0000313" key="3">
    <source>
        <dbReference type="EnsemblMetazoa" id="AARA008345-PA"/>
    </source>
</evidence>
<reference evidence="3" key="1">
    <citation type="submission" date="2022-08" db="UniProtKB">
        <authorList>
            <consortium name="EnsemblMetazoa"/>
        </authorList>
    </citation>
    <scope>IDENTIFICATION</scope>
    <source>
        <strain evidence="3">Dongola</strain>
    </source>
</reference>
<keyword evidence="2" id="KW-0812">Transmembrane</keyword>
<dbReference type="AlphaFoldDB" id="A0A182I449"/>
<proteinExistence type="predicted"/>
<dbReference type="EMBL" id="APCN01002273">
    <property type="status" value="NOT_ANNOTATED_CDS"/>
    <property type="molecule type" value="Genomic_DNA"/>
</dbReference>
<feature type="transmembrane region" description="Helical" evidence="2">
    <location>
        <begin position="32"/>
        <end position="52"/>
    </location>
</feature>
<keyword evidence="2" id="KW-1133">Transmembrane helix</keyword>
<dbReference type="EnsemblMetazoa" id="AARA008345-RA">
    <property type="protein sequence ID" value="AARA008345-PA"/>
    <property type="gene ID" value="AARA008345"/>
</dbReference>
<dbReference type="VEuPathDB" id="VectorBase:AARA21_004446"/>
<name>A0A182I449_ANOAR</name>
<evidence type="ECO:0000256" key="2">
    <source>
        <dbReference type="SAM" id="Phobius"/>
    </source>
</evidence>
<keyword evidence="4" id="KW-1185">Reference proteome</keyword>